<evidence type="ECO:0000259" key="1">
    <source>
        <dbReference type="Pfam" id="PF13475"/>
    </source>
</evidence>
<gene>
    <name evidence="2" type="ORF">NAEGRDRAFT_73519</name>
</gene>
<dbReference type="EMBL" id="GG738905">
    <property type="protein sequence ID" value="EFC38693.1"/>
    <property type="molecule type" value="Genomic_DNA"/>
</dbReference>
<feature type="domain" description="DUF4116" evidence="1">
    <location>
        <begin position="81"/>
        <end position="117"/>
    </location>
</feature>
<keyword evidence="3" id="KW-1185">Reference proteome</keyword>
<dbReference type="RefSeq" id="XP_002671437.1">
    <property type="nucleotide sequence ID" value="XM_002671391.1"/>
</dbReference>
<feature type="domain" description="DUF4116" evidence="1">
    <location>
        <begin position="169"/>
        <end position="213"/>
    </location>
</feature>
<dbReference type="VEuPathDB" id="AmoebaDB:NAEGRDRAFT_73519"/>
<dbReference type="InterPro" id="IPR025197">
    <property type="entry name" value="DUF4116"/>
</dbReference>
<evidence type="ECO:0000313" key="2">
    <source>
        <dbReference type="EMBL" id="EFC38693.1"/>
    </source>
</evidence>
<dbReference type="Pfam" id="PF13475">
    <property type="entry name" value="DUF4116"/>
    <property type="match status" value="2"/>
</dbReference>
<dbReference type="KEGG" id="ngr:NAEGRDRAFT_73519"/>
<accession>D2VWV6</accession>
<organism evidence="3">
    <name type="scientific">Naegleria gruberi</name>
    <name type="common">Amoeba</name>
    <dbReference type="NCBI Taxonomy" id="5762"/>
    <lineage>
        <taxon>Eukaryota</taxon>
        <taxon>Discoba</taxon>
        <taxon>Heterolobosea</taxon>
        <taxon>Tetramitia</taxon>
        <taxon>Eutetramitia</taxon>
        <taxon>Vahlkampfiidae</taxon>
        <taxon>Naegleria</taxon>
    </lineage>
</organism>
<reference evidence="2 3" key="1">
    <citation type="journal article" date="2010" name="Cell">
        <title>The genome of Naegleria gruberi illuminates early eukaryotic versatility.</title>
        <authorList>
            <person name="Fritz-Laylin L.K."/>
            <person name="Prochnik S.E."/>
            <person name="Ginger M.L."/>
            <person name="Dacks J.B."/>
            <person name="Carpenter M.L."/>
            <person name="Field M.C."/>
            <person name="Kuo A."/>
            <person name="Paredez A."/>
            <person name="Chapman J."/>
            <person name="Pham J."/>
            <person name="Shu S."/>
            <person name="Neupane R."/>
            <person name="Cipriano M."/>
            <person name="Mancuso J."/>
            <person name="Tu H."/>
            <person name="Salamov A."/>
            <person name="Lindquist E."/>
            <person name="Shapiro H."/>
            <person name="Lucas S."/>
            <person name="Grigoriev I.V."/>
            <person name="Cande W.Z."/>
            <person name="Fulton C."/>
            <person name="Rokhsar D.S."/>
            <person name="Dawson S.C."/>
        </authorList>
    </citation>
    <scope>NUCLEOTIDE SEQUENCE [LARGE SCALE GENOMIC DNA]</scope>
    <source>
        <strain evidence="2 3">NEG-M</strain>
    </source>
</reference>
<evidence type="ECO:0000313" key="3">
    <source>
        <dbReference type="Proteomes" id="UP000006671"/>
    </source>
</evidence>
<dbReference type="InParanoid" id="D2VWV6"/>
<dbReference type="AlphaFoldDB" id="D2VWV6"/>
<name>D2VWV6_NAEGR</name>
<protein>
    <submittedName>
        <fullName evidence="2">Predicted protein</fullName>
    </submittedName>
</protein>
<proteinExistence type="predicted"/>
<sequence length="559" mass="65664">MTSFNDVEDQVVIYLDHQKDGKIIYSETNSLLKTKLLAELVQKRNHIQDLKECVNSGDNSVRMILLSHFPIIDNHDQTYLLNILETFKEAFKFVPQSLKNDRNFVLKCLEVNGELFKEYEILANYVYTDERTGFSFIRKAFQLESVVKQLDPKTILSLPYSPLQYIISNREFFMKAVSINPTIFSCACRTLKADDELLFEAVKYNRQHLKFASLKQLENRNLIFRACETKESSKIGYWSSVLTIALPLAKYNPELALEIVEKDHESVACAIKHFKNHEKIIMKVIEIAPYLIFKVIKRQEWFPNMKEICLLALKKDPLIYKYLGRFRYDRDIFKFASDCGHISISYLYLSPEMLGDKVFAVGLVRSVSPLYFERLDENLKRDRDVILALAAHLQVLQQEFKEKYLPNLENDKEFLLEAVRRKRNGFSILSFASDELKQDRELILSDIRKCNNLNLVPIHLRSDREIVETFIKNVNLFLFDPSSFPDSLLEDSEFVWRMIDLRPNLIKKFPNHEFFKEKKIILKMISKNILCNEIISNELREDRDIKLALIKIGNYPFKE</sequence>
<dbReference type="GeneID" id="8858402"/>
<dbReference type="Proteomes" id="UP000006671">
    <property type="component" value="Unassembled WGS sequence"/>
</dbReference>